<feature type="compositionally biased region" description="Low complexity" evidence="1">
    <location>
        <begin position="446"/>
        <end position="473"/>
    </location>
</feature>
<sequence>MVEGWGNFTNEVMAEQAQLLYWPVQVKDPSDDSLLCYKPNEAGVMRTAETIPGTRTGDGPNTMVTDGVTITSPMIAMVYTNVGRADGCGPHIAKTIRTMQPEHLSSIRRAPDAGAPRYPFDYSHLNWLCDSGNGTYTTQYVQEGERCYQNVPAAAYFNGPQKWLQYFTNTAAVRGTEVQSWTIPNDYEPYIIEEERFTKELHELYGTNAGWLQFGIWDPPVALIQHTAAAKPTLPVGWPATPTATTTRSMTQFQRLRLLRIQWSPGQHEQQPPAPILAIGSITLTQQPANPVATGVVFQDAKVTITIQVPAPGESAKAVTIDSWTLTPSAAPGGGHVFQNAETAFTVHAAPQANPTPNDNAPPAQTPATVMHEANAILTLNSMTLTASPAADHEVLSNAQTTITIHMGEVATVESHEISAVMSDGLPRLAVSSVTQDQSETSGDDVSAAAAASSSSTVSQANAATNVATNGATSEAPSETSAVGISTGGSERAIPSLTICIISIAFACLLLGYPHSVSQTPNNNFNLHTSLPFLSQPRPSNSTTTHSNPSYVTFPPIFNLSKCSIATPQGKNKSPILTSLFHPPSNFSSPSFHSHLSNANASPTLTTP</sequence>
<evidence type="ECO:0000256" key="1">
    <source>
        <dbReference type="SAM" id="MobiDB-lite"/>
    </source>
</evidence>
<gene>
    <name evidence="2" type="ORF">CBER1_09148</name>
</gene>
<feature type="compositionally biased region" description="Polar residues" evidence="1">
    <location>
        <begin position="475"/>
        <end position="484"/>
    </location>
</feature>
<dbReference type="Proteomes" id="UP000237631">
    <property type="component" value="Unassembled WGS sequence"/>
</dbReference>
<name>A0A2S6BVC6_9PEZI</name>
<reference evidence="3" key="1">
    <citation type="journal article" date="2017" name="bioRxiv">
        <title>Conservation of a gene cluster reveals novel cercosporin biosynthetic mechanisms and extends production to the genus Colletotrichum.</title>
        <authorList>
            <person name="de Jonge R."/>
            <person name="Ebert M.K."/>
            <person name="Huitt-Roehl C.R."/>
            <person name="Pal P."/>
            <person name="Suttle J.C."/>
            <person name="Spanner R.E."/>
            <person name="Neubauer J.D."/>
            <person name="Jurick W.M.II."/>
            <person name="Stott K.A."/>
            <person name="Secor G.A."/>
            <person name="Thomma B.P.H.J."/>
            <person name="Van de Peer Y."/>
            <person name="Townsend C.A."/>
            <person name="Bolton M.D."/>
        </authorList>
    </citation>
    <scope>NUCLEOTIDE SEQUENCE [LARGE SCALE GENOMIC DNA]</scope>
    <source>
        <strain evidence="3">CBS538.71</strain>
    </source>
</reference>
<dbReference type="AlphaFoldDB" id="A0A2S6BVC6"/>
<comment type="caution">
    <text evidence="2">The sequence shown here is derived from an EMBL/GenBank/DDBJ whole genome shotgun (WGS) entry which is preliminary data.</text>
</comment>
<proteinExistence type="predicted"/>
<evidence type="ECO:0000313" key="2">
    <source>
        <dbReference type="EMBL" id="PPJ51440.1"/>
    </source>
</evidence>
<dbReference type="OrthoDB" id="3944128at2759"/>
<keyword evidence="3" id="KW-1185">Reference proteome</keyword>
<protein>
    <submittedName>
        <fullName evidence="2">Uncharacterized protein</fullName>
    </submittedName>
</protein>
<dbReference type="EMBL" id="PNEN01001753">
    <property type="protein sequence ID" value="PPJ51440.1"/>
    <property type="molecule type" value="Genomic_DNA"/>
</dbReference>
<organism evidence="2 3">
    <name type="scientific">Cercospora berteroae</name>
    <dbReference type="NCBI Taxonomy" id="357750"/>
    <lineage>
        <taxon>Eukaryota</taxon>
        <taxon>Fungi</taxon>
        <taxon>Dikarya</taxon>
        <taxon>Ascomycota</taxon>
        <taxon>Pezizomycotina</taxon>
        <taxon>Dothideomycetes</taxon>
        <taxon>Dothideomycetidae</taxon>
        <taxon>Mycosphaerellales</taxon>
        <taxon>Mycosphaerellaceae</taxon>
        <taxon>Cercospora</taxon>
    </lineage>
</organism>
<dbReference type="STRING" id="357750.A0A2S6BVC6"/>
<feature type="region of interest" description="Disordered" evidence="1">
    <location>
        <begin position="433"/>
        <end position="488"/>
    </location>
</feature>
<accession>A0A2S6BVC6</accession>
<evidence type="ECO:0000313" key="3">
    <source>
        <dbReference type="Proteomes" id="UP000237631"/>
    </source>
</evidence>